<protein>
    <submittedName>
        <fullName evidence="1">Uncharacterized protein</fullName>
    </submittedName>
</protein>
<evidence type="ECO:0000313" key="1">
    <source>
        <dbReference type="EMBL" id="MEE3717845.1"/>
    </source>
</evidence>
<sequence>MVQTNTINLWPEDLVGVPDTTPPITILRQQATMLSQLTRNILEGEVVSEPFGNDPKFSNSFTHNFYIKAPAIGGYRYKLFYVQHAVSPEYPLRIVKDELPELSAQNEEQFYDVLRQIFNSDRTKKVIRSLMAQSVS</sequence>
<keyword evidence="2" id="KW-1185">Reference proteome</keyword>
<accession>A0AAW9PTD8</accession>
<evidence type="ECO:0000313" key="2">
    <source>
        <dbReference type="Proteomes" id="UP001333818"/>
    </source>
</evidence>
<dbReference type="EMBL" id="JAZBJZ010000055">
    <property type="protein sequence ID" value="MEE3717845.1"/>
    <property type="molecule type" value="Genomic_DNA"/>
</dbReference>
<gene>
    <name evidence="1" type="ORF">V2H45_13975</name>
</gene>
<organism evidence="1 2">
    <name type="scientific">Tumidithrix elongata BACA0141</name>
    <dbReference type="NCBI Taxonomy" id="2716417"/>
    <lineage>
        <taxon>Bacteria</taxon>
        <taxon>Bacillati</taxon>
        <taxon>Cyanobacteriota</taxon>
        <taxon>Cyanophyceae</taxon>
        <taxon>Pseudanabaenales</taxon>
        <taxon>Pseudanabaenaceae</taxon>
        <taxon>Tumidithrix</taxon>
        <taxon>Tumidithrix elongata</taxon>
    </lineage>
</organism>
<dbReference type="Proteomes" id="UP001333818">
    <property type="component" value="Unassembled WGS sequence"/>
</dbReference>
<name>A0AAW9PTD8_9CYAN</name>
<reference evidence="1" key="1">
    <citation type="submission" date="2024-01" db="EMBL/GenBank/DDBJ databases">
        <title>Bank of Algae and Cyanobacteria of the Azores (BACA) strain genomes.</title>
        <authorList>
            <person name="Luz R."/>
            <person name="Cordeiro R."/>
            <person name="Fonseca A."/>
            <person name="Goncalves V."/>
        </authorList>
    </citation>
    <scope>NUCLEOTIDE SEQUENCE</scope>
    <source>
        <strain evidence="1">BACA0141</strain>
    </source>
</reference>
<proteinExistence type="predicted"/>
<comment type="caution">
    <text evidence="1">The sequence shown here is derived from an EMBL/GenBank/DDBJ whole genome shotgun (WGS) entry which is preliminary data.</text>
</comment>
<dbReference type="RefSeq" id="WP_330484276.1">
    <property type="nucleotide sequence ID" value="NZ_JAZBJZ010000055.1"/>
</dbReference>
<dbReference type="AlphaFoldDB" id="A0AAW9PTD8"/>